<dbReference type="PROSITE" id="PS50042">
    <property type="entry name" value="CNMP_BINDING_3"/>
    <property type="match status" value="1"/>
</dbReference>
<dbReference type="Proteomes" id="UP000718564">
    <property type="component" value="Unassembled WGS sequence"/>
</dbReference>
<dbReference type="CDD" id="cd00038">
    <property type="entry name" value="CAP_ED"/>
    <property type="match status" value="1"/>
</dbReference>
<dbReference type="SUPFAM" id="SSF55729">
    <property type="entry name" value="Acyl-CoA N-acyltransferases (Nat)"/>
    <property type="match status" value="1"/>
</dbReference>
<accession>A0ABX1PCL5</accession>
<feature type="domain" description="Cyclic nucleotide-binding" evidence="1">
    <location>
        <begin position="243"/>
        <end position="340"/>
    </location>
</feature>
<dbReference type="Pfam" id="PF00027">
    <property type="entry name" value="cNMP_binding"/>
    <property type="match status" value="1"/>
</dbReference>
<organism evidence="2 3">
    <name type="scientific">Brasilonema bromeliae SPC951</name>
    <dbReference type="NCBI Taxonomy" id="385972"/>
    <lineage>
        <taxon>Bacteria</taxon>
        <taxon>Bacillati</taxon>
        <taxon>Cyanobacteriota</taxon>
        <taxon>Cyanophyceae</taxon>
        <taxon>Nostocales</taxon>
        <taxon>Scytonemataceae</taxon>
        <taxon>Brasilonema</taxon>
        <taxon>Bromeliae group (in: Brasilonema)</taxon>
    </lineage>
</organism>
<name>A0ABX1PCL5_9CYAN</name>
<evidence type="ECO:0000313" key="3">
    <source>
        <dbReference type="Proteomes" id="UP000718564"/>
    </source>
</evidence>
<dbReference type="PANTHER" id="PTHR24567">
    <property type="entry name" value="CRP FAMILY TRANSCRIPTIONAL REGULATORY PROTEIN"/>
    <property type="match status" value="1"/>
</dbReference>
<dbReference type="SUPFAM" id="SSF51206">
    <property type="entry name" value="cAMP-binding domain-like"/>
    <property type="match status" value="1"/>
</dbReference>
<dbReference type="InterPro" id="IPR018490">
    <property type="entry name" value="cNMP-bd_dom_sf"/>
</dbReference>
<dbReference type="InterPro" id="IPR000595">
    <property type="entry name" value="cNMP-bd_dom"/>
</dbReference>
<gene>
    <name evidence="2" type="ORF">DP116_23365</name>
</gene>
<sequence length="374" mass="42295">MTLSVAVAKTEAELNEICHFRYRIYVKELKILPPEADHSKQILRDSLDDYGVSYALLKDGQVVGSLRSIFLKDVPNPKPLINKFNLKPAIETFGTSAIITTSRFILDPQLRHGSAVFRLIEAGYKEGRSRGVRLNYGDCSPYLLPFYEHLGYSRYISAYNDSSFGYKFPLLMLVGDHAWFERVHSPLRRLAFCYPQDTKARQWFESTYPEYFGLESAPFLPEKVFFDTLSQRLGNNPLRKIFLLRGLDQTEANLFLKEATIIKTSPGDCVVRQGNYDKTFYVMLSGIAEVIDNQVPDHPAKILSAGELFVENHILTPEPCAANLIACSVCNILVVPGEFFGKFCKQEPIIASKILLNLVQLGLKSRGCNEMRAT</sequence>
<dbReference type="Gene3D" id="3.40.630.30">
    <property type="match status" value="1"/>
</dbReference>
<dbReference type="EMBL" id="QMEB01000234">
    <property type="protein sequence ID" value="NMG22228.1"/>
    <property type="molecule type" value="Genomic_DNA"/>
</dbReference>
<dbReference type="InterPro" id="IPR016181">
    <property type="entry name" value="Acyl_CoA_acyltransferase"/>
</dbReference>
<dbReference type="PANTHER" id="PTHR24567:SF26">
    <property type="entry name" value="REGULATORY PROTEIN YEIL"/>
    <property type="match status" value="1"/>
</dbReference>
<reference evidence="2 3" key="1">
    <citation type="submission" date="2018-06" db="EMBL/GenBank/DDBJ databases">
        <title>Comparative genomics of Brasilonema spp. strains.</title>
        <authorList>
            <person name="Alvarenga D.O."/>
            <person name="Fiore M.F."/>
            <person name="Varani A.M."/>
        </authorList>
    </citation>
    <scope>NUCLEOTIDE SEQUENCE [LARGE SCALE GENOMIC DNA]</scope>
    <source>
        <strain evidence="2 3">SPC951</strain>
    </source>
</reference>
<comment type="caution">
    <text evidence="2">The sequence shown here is derived from an EMBL/GenBank/DDBJ whole genome shotgun (WGS) entry which is preliminary data.</text>
</comment>
<keyword evidence="3" id="KW-1185">Reference proteome</keyword>
<protein>
    <recommendedName>
        <fullName evidence="1">Cyclic nucleotide-binding domain-containing protein</fullName>
    </recommendedName>
</protein>
<dbReference type="InterPro" id="IPR050397">
    <property type="entry name" value="Env_Response_Regulators"/>
</dbReference>
<dbReference type="InterPro" id="IPR014710">
    <property type="entry name" value="RmlC-like_jellyroll"/>
</dbReference>
<dbReference type="Gene3D" id="2.60.120.10">
    <property type="entry name" value="Jelly Rolls"/>
    <property type="match status" value="1"/>
</dbReference>
<evidence type="ECO:0000313" key="2">
    <source>
        <dbReference type="EMBL" id="NMG22228.1"/>
    </source>
</evidence>
<proteinExistence type="predicted"/>
<evidence type="ECO:0000259" key="1">
    <source>
        <dbReference type="PROSITE" id="PS50042"/>
    </source>
</evidence>
<dbReference type="RefSeq" id="WP_169157437.1">
    <property type="nucleotide sequence ID" value="NZ_CAWPJE010000233.1"/>
</dbReference>